<evidence type="ECO:0000313" key="1">
    <source>
        <dbReference type="EMBL" id="MPN40916.1"/>
    </source>
</evidence>
<reference evidence="1" key="1">
    <citation type="submission" date="2019-08" db="EMBL/GenBank/DDBJ databases">
        <authorList>
            <person name="Kucharzyk K."/>
            <person name="Murdoch R.W."/>
            <person name="Higgins S."/>
            <person name="Loffler F."/>
        </authorList>
    </citation>
    <scope>NUCLEOTIDE SEQUENCE</scope>
</reference>
<organism evidence="1">
    <name type="scientific">bioreactor metagenome</name>
    <dbReference type="NCBI Taxonomy" id="1076179"/>
    <lineage>
        <taxon>unclassified sequences</taxon>
        <taxon>metagenomes</taxon>
        <taxon>ecological metagenomes</taxon>
    </lineage>
</organism>
<sequence length="101" mass="11866">MSLAFGYQAYSLPAGFRFILFIYYFELCKLNSAISCCLQDLFLISYQYRFSNAQILGRLHRSEHLRILRYCNGKGFGPLLLSGFYDFIKGFYHKFYFTSSS</sequence>
<dbReference type="EMBL" id="VSSQ01097639">
    <property type="protein sequence ID" value="MPN40916.1"/>
    <property type="molecule type" value="Genomic_DNA"/>
</dbReference>
<proteinExistence type="predicted"/>
<dbReference type="AlphaFoldDB" id="A0A645HQS9"/>
<comment type="caution">
    <text evidence="1">The sequence shown here is derived from an EMBL/GenBank/DDBJ whole genome shotgun (WGS) entry which is preliminary data.</text>
</comment>
<accession>A0A645HQS9</accession>
<gene>
    <name evidence="1" type="ORF">SDC9_188456</name>
</gene>
<name>A0A645HQS9_9ZZZZ</name>
<protein>
    <submittedName>
        <fullName evidence="1">Uncharacterized protein</fullName>
    </submittedName>
</protein>